<reference evidence="2" key="1">
    <citation type="submission" date="2023-07" db="EMBL/GenBank/DDBJ databases">
        <authorList>
            <consortium name="AG Swart"/>
            <person name="Singh M."/>
            <person name="Singh A."/>
            <person name="Seah K."/>
            <person name="Emmerich C."/>
        </authorList>
    </citation>
    <scope>NUCLEOTIDE SEQUENCE</scope>
    <source>
        <strain evidence="2">DP1</strain>
    </source>
</reference>
<keyword evidence="3" id="KW-1185">Reference proteome</keyword>
<evidence type="ECO:0000313" key="3">
    <source>
        <dbReference type="Proteomes" id="UP001295684"/>
    </source>
</evidence>
<feature type="region of interest" description="Disordered" evidence="1">
    <location>
        <begin position="1"/>
        <end position="28"/>
    </location>
</feature>
<accession>A0AAD1U6R8</accession>
<gene>
    <name evidence="2" type="ORF">ECRASSUSDP1_LOCUS4766</name>
</gene>
<dbReference type="AlphaFoldDB" id="A0AAD1U6R8"/>
<comment type="caution">
    <text evidence="2">The sequence shown here is derived from an EMBL/GenBank/DDBJ whole genome shotgun (WGS) entry which is preliminary data.</text>
</comment>
<evidence type="ECO:0000313" key="2">
    <source>
        <dbReference type="EMBL" id="CAI2363430.1"/>
    </source>
</evidence>
<protein>
    <submittedName>
        <fullName evidence="2">Uncharacterized protein</fullName>
    </submittedName>
</protein>
<name>A0AAD1U6R8_EUPCR</name>
<feature type="compositionally biased region" description="Polar residues" evidence="1">
    <location>
        <begin position="1"/>
        <end position="17"/>
    </location>
</feature>
<dbReference type="EMBL" id="CAMPGE010004580">
    <property type="protein sequence ID" value="CAI2363430.1"/>
    <property type="molecule type" value="Genomic_DNA"/>
</dbReference>
<sequence>MESLRITSLHSKVSQENKPAVNSMLGERKKTLRPIETSIIGNKAPAFSRRKLSDNNRDLRPIPRSAVFPYYITSQNGTKVCSSDCDQEQGRVKKIGILKKQKAYRNLFVLLDPARNQQAS</sequence>
<organism evidence="2 3">
    <name type="scientific">Euplotes crassus</name>
    <dbReference type="NCBI Taxonomy" id="5936"/>
    <lineage>
        <taxon>Eukaryota</taxon>
        <taxon>Sar</taxon>
        <taxon>Alveolata</taxon>
        <taxon>Ciliophora</taxon>
        <taxon>Intramacronucleata</taxon>
        <taxon>Spirotrichea</taxon>
        <taxon>Hypotrichia</taxon>
        <taxon>Euplotida</taxon>
        <taxon>Euplotidae</taxon>
        <taxon>Moneuplotes</taxon>
    </lineage>
</organism>
<evidence type="ECO:0000256" key="1">
    <source>
        <dbReference type="SAM" id="MobiDB-lite"/>
    </source>
</evidence>
<proteinExistence type="predicted"/>
<dbReference type="Proteomes" id="UP001295684">
    <property type="component" value="Unassembled WGS sequence"/>
</dbReference>